<proteinExistence type="predicted"/>
<dbReference type="EMBL" id="KZ502149">
    <property type="protein sequence ID" value="PKU82961.1"/>
    <property type="molecule type" value="Genomic_DNA"/>
</dbReference>
<gene>
    <name evidence="1" type="primary">CALS5</name>
    <name evidence="1" type="ORF">MA16_Dca021356</name>
</gene>
<sequence length="57" mass="6661">MVRSRFHTLPGAFNSCLVPSDKRQKRGFSLSKRFAEISDSNLSFWLQVEVDDNEVWK</sequence>
<name>A0A2I0X4Y9_9ASPA</name>
<reference evidence="1 2" key="2">
    <citation type="journal article" date="2017" name="Nature">
        <title>The Apostasia genome and the evolution of orchids.</title>
        <authorList>
            <person name="Zhang G.Q."/>
            <person name="Liu K.W."/>
            <person name="Li Z."/>
            <person name="Lohaus R."/>
            <person name="Hsiao Y.Y."/>
            <person name="Niu S.C."/>
            <person name="Wang J.Y."/>
            <person name="Lin Y.C."/>
            <person name="Xu Q."/>
            <person name="Chen L.J."/>
            <person name="Yoshida K."/>
            <person name="Fujiwara S."/>
            <person name="Wang Z.W."/>
            <person name="Zhang Y.Q."/>
            <person name="Mitsuda N."/>
            <person name="Wang M."/>
            <person name="Liu G.H."/>
            <person name="Pecoraro L."/>
            <person name="Huang H.X."/>
            <person name="Xiao X.J."/>
            <person name="Lin M."/>
            <person name="Wu X.Y."/>
            <person name="Wu W.L."/>
            <person name="Chen Y.Y."/>
            <person name="Chang S.B."/>
            <person name="Sakamoto S."/>
            <person name="Ohme-Takagi M."/>
            <person name="Yagi M."/>
            <person name="Zeng S.J."/>
            <person name="Shen C.Y."/>
            <person name="Yeh C.M."/>
            <person name="Luo Y.B."/>
            <person name="Tsai W.C."/>
            <person name="Van de Peer Y."/>
            <person name="Liu Z.J."/>
        </authorList>
    </citation>
    <scope>NUCLEOTIDE SEQUENCE [LARGE SCALE GENOMIC DNA]</scope>
    <source>
        <tissue evidence="1">The whole plant</tissue>
    </source>
</reference>
<dbReference type="Proteomes" id="UP000233837">
    <property type="component" value="Unassembled WGS sequence"/>
</dbReference>
<organism evidence="1 2">
    <name type="scientific">Dendrobium catenatum</name>
    <dbReference type="NCBI Taxonomy" id="906689"/>
    <lineage>
        <taxon>Eukaryota</taxon>
        <taxon>Viridiplantae</taxon>
        <taxon>Streptophyta</taxon>
        <taxon>Embryophyta</taxon>
        <taxon>Tracheophyta</taxon>
        <taxon>Spermatophyta</taxon>
        <taxon>Magnoliopsida</taxon>
        <taxon>Liliopsida</taxon>
        <taxon>Asparagales</taxon>
        <taxon>Orchidaceae</taxon>
        <taxon>Epidendroideae</taxon>
        <taxon>Malaxideae</taxon>
        <taxon>Dendrobiinae</taxon>
        <taxon>Dendrobium</taxon>
    </lineage>
</organism>
<dbReference type="AlphaFoldDB" id="A0A2I0X4Y9"/>
<evidence type="ECO:0000313" key="2">
    <source>
        <dbReference type="Proteomes" id="UP000233837"/>
    </source>
</evidence>
<protein>
    <submittedName>
        <fullName evidence="1">Callose synthase 5</fullName>
    </submittedName>
</protein>
<keyword evidence="2" id="KW-1185">Reference proteome</keyword>
<reference evidence="1 2" key="1">
    <citation type="journal article" date="2016" name="Sci. Rep.">
        <title>The Dendrobium catenatum Lindl. genome sequence provides insights into polysaccharide synthase, floral development and adaptive evolution.</title>
        <authorList>
            <person name="Zhang G.Q."/>
            <person name="Xu Q."/>
            <person name="Bian C."/>
            <person name="Tsai W.C."/>
            <person name="Yeh C.M."/>
            <person name="Liu K.W."/>
            <person name="Yoshida K."/>
            <person name="Zhang L.S."/>
            <person name="Chang S.B."/>
            <person name="Chen F."/>
            <person name="Shi Y."/>
            <person name="Su Y.Y."/>
            <person name="Zhang Y.Q."/>
            <person name="Chen L.J."/>
            <person name="Yin Y."/>
            <person name="Lin M."/>
            <person name="Huang H."/>
            <person name="Deng H."/>
            <person name="Wang Z.W."/>
            <person name="Zhu S.L."/>
            <person name="Zhao X."/>
            <person name="Deng C."/>
            <person name="Niu S.C."/>
            <person name="Huang J."/>
            <person name="Wang M."/>
            <person name="Liu G.H."/>
            <person name="Yang H.J."/>
            <person name="Xiao X.J."/>
            <person name="Hsiao Y.Y."/>
            <person name="Wu W.L."/>
            <person name="Chen Y.Y."/>
            <person name="Mitsuda N."/>
            <person name="Ohme-Takagi M."/>
            <person name="Luo Y.B."/>
            <person name="Van de Peer Y."/>
            <person name="Liu Z.J."/>
        </authorList>
    </citation>
    <scope>NUCLEOTIDE SEQUENCE [LARGE SCALE GENOMIC DNA]</scope>
    <source>
        <tissue evidence="1">The whole plant</tissue>
    </source>
</reference>
<accession>A0A2I0X4Y9</accession>
<evidence type="ECO:0000313" key="1">
    <source>
        <dbReference type="EMBL" id="PKU82961.1"/>
    </source>
</evidence>
<dbReference type="STRING" id="906689.A0A2I0X4Y9"/>